<dbReference type="Pfam" id="PF00534">
    <property type="entry name" value="Glycos_transf_1"/>
    <property type="match status" value="1"/>
</dbReference>
<dbReference type="EMBL" id="BARU01038579">
    <property type="protein sequence ID" value="GAH86188.1"/>
    <property type="molecule type" value="Genomic_DNA"/>
</dbReference>
<feature type="non-terminal residue" evidence="2">
    <location>
        <position position="1"/>
    </location>
</feature>
<feature type="domain" description="Glycosyl transferase family 1" evidence="1">
    <location>
        <begin position="50"/>
        <end position="212"/>
    </location>
</feature>
<reference evidence="2" key="1">
    <citation type="journal article" date="2014" name="Front. Microbiol.">
        <title>High frequency of phylogenetically diverse reductive dehalogenase-homologous genes in deep subseafloor sedimentary metagenomes.</title>
        <authorList>
            <person name="Kawai M."/>
            <person name="Futagami T."/>
            <person name="Toyoda A."/>
            <person name="Takaki Y."/>
            <person name="Nishi S."/>
            <person name="Hori S."/>
            <person name="Arai W."/>
            <person name="Tsubouchi T."/>
            <person name="Morono Y."/>
            <person name="Uchiyama I."/>
            <person name="Ito T."/>
            <person name="Fujiyama A."/>
            <person name="Inagaki F."/>
            <person name="Takami H."/>
        </authorList>
    </citation>
    <scope>NUCLEOTIDE SEQUENCE</scope>
    <source>
        <strain evidence="2">Expedition CK06-06</strain>
    </source>
</reference>
<dbReference type="GO" id="GO:0016757">
    <property type="term" value="F:glycosyltransferase activity"/>
    <property type="evidence" value="ECO:0007669"/>
    <property type="project" value="InterPro"/>
</dbReference>
<dbReference type="Gene3D" id="3.40.50.2000">
    <property type="entry name" value="Glycogen Phosphorylase B"/>
    <property type="match status" value="2"/>
</dbReference>
<evidence type="ECO:0000259" key="1">
    <source>
        <dbReference type="Pfam" id="PF00534"/>
    </source>
</evidence>
<protein>
    <recommendedName>
        <fullName evidence="1">Glycosyl transferase family 1 domain-containing protein</fullName>
    </recommendedName>
</protein>
<accession>X1KW40</accession>
<dbReference type="CDD" id="cd03801">
    <property type="entry name" value="GT4_PimA-like"/>
    <property type="match status" value="1"/>
</dbReference>
<dbReference type="PANTHER" id="PTHR45947">
    <property type="entry name" value="SULFOQUINOVOSYL TRANSFERASE SQD2"/>
    <property type="match status" value="1"/>
</dbReference>
<comment type="caution">
    <text evidence="2">The sequence shown here is derived from an EMBL/GenBank/DDBJ whole genome shotgun (WGS) entry which is preliminary data.</text>
</comment>
<organism evidence="2">
    <name type="scientific">marine sediment metagenome</name>
    <dbReference type="NCBI Taxonomy" id="412755"/>
    <lineage>
        <taxon>unclassified sequences</taxon>
        <taxon>metagenomes</taxon>
        <taxon>ecological metagenomes</taxon>
    </lineage>
</organism>
<dbReference type="InterPro" id="IPR050194">
    <property type="entry name" value="Glycosyltransferase_grp1"/>
</dbReference>
<sequence length="236" mass="27061">KASGILCITPLVIEKYRKLGLLSIPEINKIKVIGGHPIDVNLFKPPENYPDEKVINIVSTGRLAYEKGFHVIIEAFGELIKKYRNVHLHIIGEGNYREELMNKVRKLELLSLVKFYGALESKEIAEIYKSMHIFINHSLETPYWQEYFGVANLEAMSSELPVITTDCGVIPWAVKDNAAIVKQEDVKELIKALENLIENKNLRIKLGQRGRNFVENNYTVEKVAKQYYSLIKEFAK</sequence>
<name>X1KW40_9ZZZZ</name>
<proteinExistence type="predicted"/>
<evidence type="ECO:0000313" key="2">
    <source>
        <dbReference type="EMBL" id="GAH86188.1"/>
    </source>
</evidence>
<dbReference type="InterPro" id="IPR001296">
    <property type="entry name" value="Glyco_trans_1"/>
</dbReference>
<dbReference type="PANTHER" id="PTHR45947:SF3">
    <property type="entry name" value="SULFOQUINOVOSYL TRANSFERASE SQD2"/>
    <property type="match status" value="1"/>
</dbReference>
<gene>
    <name evidence="2" type="ORF">S03H2_59936</name>
</gene>
<dbReference type="AlphaFoldDB" id="X1KW40"/>
<dbReference type="SUPFAM" id="SSF53756">
    <property type="entry name" value="UDP-Glycosyltransferase/glycogen phosphorylase"/>
    <property type="match status" value="1"/>
</dbReference>